<dbReference type="InterPro" id="IPR003599">
    <property type="entry name" value="Ig_sub"/>
</dbReference>
<feature type="disulfide bond" evidence="9">
    <location>
        <begin position="19"/>
        <end position="37"/>
    </location>
</feature>
<evidence type="ECO:0000313" key="12">
    <source>
        <dbReference type="Proteomes" id="UP000663845"/>
    </source>
</evidence>
<keyword evidence="6 9" id="KW-1015">Disulfide bond</keyword>
<dbReference type="InterPro" id="IPR003598">
    <property type="entry name" value="Ig_sub2"/>
</dbReference>
<accession>A0A814UYJ2</accession>
<dbReference type="Pfam" id="PF13927">
    <property type="entry name" value="Ig_3"/>
    <property type="match status" value="1"/>
</dbReference>
<dbReference type="GO" id="GO:0043235">
    <property type="term" value="C:receptor complex"/>
    <property type="evidence" value="ECO:0007669"/>
    <property type="project" value="TreeGrafter"/>
</dbReference>
<feature type="disulfide bond" evidence="9">
    <location>
        <begin position="12"/>
        <end position="24"/>
    </location>
</feature>
<keyword evidence="4" id="KW-1133">Transmembrane helix</keyword>
<evidence type="ECO:0000256" key="2">
    <source>
        <dbReference type="ARBA" id="ARBA00022692"/>
    </source>
</evidence>
<comment type="caution">
    <text evidence="11">The sequence shown here is derived from an EMBL/GenBank/DDBJ whole genome shotgun (WGS) entry which is preliminary data.</text>
</comment>
<evidence type="ECO:0000256" key="7">
    <source>
        <dbReference type="ARBA" id="ARBA00023170"/>
    </source>
</evidence>
<dbReference type="InterPro" id="IPR013783">
    <property type="entry name" value="Ig-like_fold"/>
</dbReference>
<keyword evidence="8" id="KW-0325">Glycoprotein</keyword>
<dbReference type="SMART" id="SM00409">
    <property type="entry name" value="IG"/>
    <property type="match status" value="1"/>
</dbReference>
<dbReference type="SUPFAM" id="SSF57424">
    <property type="entry name" value="LDL receptor-like module"/>
    <property type="match status" value="3"/>
</dbReference>
<evidence type="ECO:0000256" key="6">
    <source>
        <dbReference type="ARBA" id="ARBA00023157"/>
    </source>
</evidence>
<dbReference type="InterPro" id="IPR002172">
    <property type="entry name" value="LDrepeatLR_classA_rpt"/>
</dbReference>
<evidence type="ECO:0000256" key="8">
    <source>
        <dbReference type="ARBA" id="ARBA00023180"/>
    </source>
</evidence>
<dbReference type="Pfam" id="PF20009">
    <property type="entry name" value="GEVED"/>
    <property type="match status" value="5"/>
</dbReference>
<keyword evidence="2" id="KW-0812">Transmembrane</keyword>
<dbReference type="InterPro" id="IPR007110">
    <property type="entry name" value="Ig-like_dom"/>
</dbReference>
<dbReference type="SUPFAM" id="SSF48726">
    <property type="entry name" value="Immunoglobulin"/>
    <property type="match status" value="1"/>
</dbReference>
<evidence type="ECO:0000259" key="10">
    <source>
        <dbReference type="PROSITE" id="PS50835"/>
    </source>
</evidence>
<protein>
    <recommendedName>
        <fullName evidence="10">Ig-like domain-containing protein</fullName>
    </recommendedName>
</protein>
<dbReference type="GO" id="GO:0005886">
    <property type="term" value="C:plasma membrane"/>
    <property type="evidence" value="ECO:0007669"/>
    <property type="project" value="TreeGrafter"/>
</dbReference>
<dbReference type="EMBL" id="CAJNOG010000339">
    <property type="protein sequence ID" value="CAF1183953.1"/>
    <property type="molecule type" value="Genomic_DNA"/>
</dbReference>
<dbReference type="SMART" id="SM00192">
    <property type="entry name" value="LDLa"/>
    <property type="match status" value="3"/>
</dbReference>
<feature type="disulfide bond" evidence="9">
    <location>
        <begin position="127"/>
        <end position="142"/>
    </location>
</feature>
<organism evidence="11 12">
    <name type="scientific">Adineta steineri</name>
    <dbReference type="NCBI Taxonomy" id="433720"/>
    <lineage>
        <taxon>Eukaryota</taxon>
        <taxon>Metazoa</taxon>
        <taxon>Spiralia</taxon>
        <taxon>Gnathifera</taxon>
        <taxon>Rotifera</taxon>
        <taxon>Eurotatoria</taxon>
        <taxon>Bdelloidea</taxon>
        <taxon>Adinetida</taxon>
        <taxon>Adinetidae</taxon>
        <taxon>Adineta</taxon>
    </lineage>
</organism>
<name>A0A814UYJ2_9BILA</name>
<gene>
    <name evidence="11" type="ORF">JYZ213_LOCUS25946</name>
</gene>
<comment type="subcellular location">
    <subcellularLocation>
        <location evidence="1">Membrane</location>
        <topology evidence="1">Single-pass membrane protein</topology>
    </subcellularLocation>
</comment>
<dbReference type="InterPro" id="IPR036179">
    <property type="entry name" value="Ig-like_dom_sf"/>
</dbReference>
<dbReference type="PROSITE" id="PS50835">
    <property type="entry name" value="IG_LIKE"/>
    <property type="match status" value="1"/>
</dbReference>
<dbReference type="InterPro" id="IPR051221">
    <property type="entry name" value="LDLR-related"/>
</dbReference>
<dbReference type="PROSITE" id="PS01209">
    <property type="entry name" value="LDLRA_1"/>
    <property type="match status" value="2"/>
</dbReference>
<feature type="domain" description="Ig-like" evidence="10">
    <location>
        <begin position="145"/>
        <end position="240"/>
    </location>
</feature>
<evidence type="ECO:0000256" key="3">
    <source>
        <dbReference type="ARBA" id="ARBA00022737"/>
    </source>
</evidence>
<sequence>MDKFVPNKTGGCSYEEATCVNGKCIPRTSVCDGKNDCGDNSDETCSHGGECQPNEIRCSEPGRGRKCAQKFWMCDGDRDCDDGSDEEQRYCDLIPRQRYCKTNEFQCGNTINGTNGNLVCIPRSFQCDKFNDCPDHSDEIGCAKPTIISPPQRQIEVGVGGTVTLQCTVRGSPAPYVNWRLNWGHICTECPENDRCIMTQSSDPNDPTLVTGTLTIRYVYPNDGGAYSCEALNNQGFTFAVPDAIVHVNGMETETTVLNDHGRTMRVIMREGQSSRRSLLCDNPLPGNILQFNIVSFYSHHCSSQRNITCRKQFLKEIEIMFNQMLTMPATIQFDNDHFKRIDIKICSITEMTEEDEEKLDTTAGMRGRKAKKTLASIVKQRKHVGNHPIDDVDSHIASKKSKCSQSIGKIAHVQITGEHGSHIEDDAQANDISENNKNRQQLSVTFYEDTTYRLHFRFDCSEEHARFPYDNKCDLAQNVNVWIDFNDNDFIDAETLVPHSSWSNSYIRGNSYDLNIHIPIIDNIMTKFGPHRMRLAVIPTENYYKECDPADFKDTREYTVNILPKAASADIVDRAISDTVNEDSLCSMNTGQIVVVIMAGERGTEIRDDQPTQTLQNDNYNRHHMDVTIYEHTVYLIRIQLDCLSQLDIDLFENGCNLAQDVKVWIDINNDGQFDEAELGALYRWPITSYMVQGIYDLQIYIPLLDRKHITTGQHKMRIVVLHTENYRRICGRSNYNETREYNVNIVSRGEHQDVASVATPHVVLNNIECSVHLGKIIFIIIAGEHQTQIRDDSSANAVLNKNNHKQPHHTIILYENTVYQLRIQLDCSRQMRNDLFQYSCSVLYDVNIWIDLNDDGLFDTSENAAPYRWPFSSFTPQGIYDLQLSIPIIDAKKTTSGPHRMQLMVTMNEQYRKKCGDDGYKETREYIVSIIPSTRQKSDISASSLVLSDAVCSQKNPKIALVIMTGEKGTQIRDNIQAHTSLGEHQNRHHLAVTLYENTIYRIRIQLDCFSHWKGGFPESNCNVAQDVDVLIDFNHDEIFDEIESLVPDRWPLLSSMSLGIYDLHIDIPAIEENIKSGPYRMRIVVMPNEEYHKKCGQSNYRETREYTVNIIPKAVDQELVNQFVSEPKTDESTDFKAMYCSPGNLVCSDGNSGISLVKLVGEEGTQINDEYKQCNSMNNYHDRSNLVVTLLEDTPYDFRIKLHCIQQWNNKDSSIQDSSLVETDCNHTQYLGIWIDLDNDGTFDENKERILPGDWDEDDQYTTQYDLSLVIPKIDDNNYLSQQHRMRILLTQDKRNIKPCYSTGYGEVRDYTVQITSKSLQ</sequence>
<dbReference type="SMART" id="SM00408">
    <property type="entry name" value="IGc2"/>
    <property type="match status" value="1"/>
</dbReference>
<dbReference type="Proteomes" id="UP000663845">
    <property type="component" value="Unassembled WGS sequence"/>
</dbReference>
<keyword evidence="7" id="KW-0675">Receptor</keyword>
<dbReference type="PRINTS" id="PR00261">
    <property type="entry name" value="LDLRECEPTOR"/>
</dbReference>
<reference evidence="11" key="1">
    <citation type="submission" date="2021-02" db="EMBL/GenBank/DDBJ databases">
        <authorList>
            <person name="Nowell W R."/>
        </authorList>
    </citation>
    <scope>NUCLEOTIDE SEQUENCE</scope>
</reference>
<dbReference type="Gene3D" id="4.10.400.10">
    <property type="entry name" value="Low-density Lipoprotein Receptor"/>
    <property type="match status" value="3"/>
</dbReference>
<dbReference type="Pfam" id="PF00057">
    <property type="entry name" value="Ldl_recept_a"/>
    <property type="match status" value="3"/>
</dbReference>
<comment type="caution">
    <text evidence="9">Lacks conserved residue(s) required for the propagation of feature annotation.</text>
</comment>
<evidence type="ECO:0000256" key="9">
    <source>
        <dbReference type="PROSITE-ProRule" id="PRU00124"/>
    </source>
</evidence>
<dbReference type="InterPro" id="IPR045474">
    <property type="entry name" value="GEVED"/>
</dbReference>
<dbReference type="InterPro" id="IPR023415">
    <property type="entry name" value="LDLR_class-A_CS"/>
</dbReference>
<evidence type="ECO:0000256" key="4">
    <source>
        <dbReference type="ARBA" id="ARBA00022989"/>
    </source>
</evidence>
<evidence type="ECO:0000256" key="1">
    <source>
        <dbReference type="ARBA" id="ARBA00004167"/>
    </source>
</evidence>
<evidence type="ECO:0000256" key="5">
    <source>
        <dbReference type="ARBA" id="ARBA00023136"/>
    </source>
</evidence>
<dbReference type="Gene3D" id="2.60.40.10">
    <property type="entry name" value="Immunoglobulins"/>
    <property type="match status" value="1"/>
</dbReference>
<keyword evidence="3" id="KW-0677">Repeat</keyword>
<dbReference type="InterPro" id="IPR036055">
    <property type="entry name" value="LDL_receptor-like_sf"/>
</dbReference>
<dbReference type="PROSITE" id="PS50068">
    <property type="entry name" value="LDLRA_2"/>
    <property type="match status" value="3"/>
</dbReference>
<proteinExistence type="predicted"/>
<keyword evidence="5" id="KW-0472">Membrane</keyword>
<dbReference type="CDD" id="cd00112">
    <property type="entry name" value="LDLa"/>
    <property type="match status" value="2"/>
</dbReference>
<evidence type="ECO:0000313" key="11">
    <source>
        <dbReference type="EMBL" id="CAF1183953.1"/>
    </source>
</evidence>
<dbReference type="PANTHER" id="PTHR22722">
    <property type="entry name" value="LOW-DENSITY LIPOPROTEIN RECEPTOR-RELATED PROTEIN 2-RELATED"/>
    <property type="match status" value="1"/>
</dbReference>